<protein>
    <submittedName>
        <fullName evidence="2">Uncharacterized protein</fullName>
    </submittedName>
</protein>
<dbReference type="Proteomes" id="UP000758155">
    <property type="component" value="Unassembled WGS sequence"/>
</dbReference>
<accession>A0A9P5C446</accession>
<evidence type="ECO:0000313" key="2">
    <source>
        <dbReference type="EMBL" id="KAF3045935.1"/>
    </source>
</evidence>
<evidence type="ECO:0000313" key="3">
    <source>
        <dbReference type="Proteomes" id="UP000758155"/>
    </source>
</evidence>
<dbReference type="AlphaFoldDB" id="A0A9P5C446"/>
<keyword evidence="3" id="KW-1185">Reference proteome</keyword>
<proteinExistence type="predicted"/>
<comment type="caution">
    <text evidence="2">The sequence shown here is derived from an EMBL/GenBank/DDBJ whole genome shotgun (WGS) entry which is preliminary data.</text>
</comment>
<name>A0A9P5C446_9PLEO</name>
<dbReference type="OrthoDB" id="2316594at2759"/>
<evidence type="ECO:0000256" key="1">
    <source>
        <dbReference type="SAM" id="MobiDB-lite"/>
    </source>
</evidence>
<reference evidence="2" key="1">
    <citation type="submission" date="2019-04" db="EMBL/GenBank/DDBJ databases">
        <title>Sequencing of skin fungus with MAO and IRED activity.</title>
        <authorList>
            <person name="Marsaioli A.J."/>
            <person name="Bonatto J.M.C."/>
            <person name="Reis Junior O."/>
        </authorList>
    </citation>
    <scope>NUCLEOTIDE SEQUENCE</scope>
    <source>
        <strain evidence="2">28M1</strain>
    </source>
</reference>
<sequence>MYERLPNVNMVPFCLKAKTLDIGALHTLMAVDGKATVPLNVATVESILRDIAYRSTDGSMNYLEFKSRLKKEKFDSTQANMLNMRMNLLDSFLDLDGTTPGPDFKPGDRPIPHAQHSMYSL</sequence>
<gene>
    <name evidence="2" type="ORF">E8E12_008044</name>
</gene>
<feature type="region of interest" description="Disordered" evidence="1">
    <location>
        <begin position="99"/>
        <end position="121"/>
    </location>
</feature>
<organism evidence="2 3">
    <name type="scientific">Didymella heteroderae</name>
    <dbReference type="NCBI Taxonomy" id="1769908"/>
    <lineage>
        <taxon>Eukaryota</taxon>
        <taxon>Fungi</taxon>
        <taxon>Dikarya</taxon>
        <taxon>Ascomycota</taxon>
        <taxon>Pezizomycotina</taxon>
        <taxon>Dothideomycetes</taxon>
        <taxon>Pleosporomycetidae</taxon>
        <taxon>Pleosporales</taxon>
        <taxon>Pleosporineae</taxon>
        <taxon>Didymellaceae</taxon>
        <taxon>Didymella</taxon>
    </lineage>
</organism>
<dbReference type="EMBL" id="SWKV01000005">
    <property type="protein sequence ID" value="KAF3045935.1"/>
    <property type="molecule type" value="Genomic_DNA"/>
</dbReference>